<keyword evidence="6" id="KW-0378">Hydrolase</keyword>
<keyword evidence="7" id="KW-0645">Protease</keyword>
<evidence type="ECO:0000256" key="3">
    <source>
        <dbReference type="ARBA" id="ARBA00022475"/>
    </source>
</evidence>
<keyword evidence="10 11" id="KW-0472">Membrane</keyword>
<dbReference type="GO" id="GO:0005886">
    <property type="term" value="C:plasma membrane"/>
    <property type="evidence" value="ECO:0007669"/>
    <property type="project" value="UniProtKB-SubCell"/>
</dbReference>
<evidence type="ECO:0000256" key="4">
    <source>
        <dbReference type="ARBA" id="ARBA00022692"/>
    </source>
</evidence>
<dbReference type="Pfam" id="PF03412">
    <property type="entry name" value="Peptidase_C39"/>
    <property type="match status" value="1"/>
</dbReference>
<dbReference type="RefSeq" id="WP_109999227.1">
    <property type="nucleotide sequence ID" value="NZ_QGTZ01000004.1"/>
</dbReference>
<evidence type="ECO:0000256" key="2">
    <source>
        <dbReference type="ARBA" id="ARBA00022448"/>
    </source>
</evidence>
<dbReference type="InterPro" id="IPR017871">
    <property type="entry name" value="ABC_transporter-like_CS"/>
</dbReference>
<keyword evidence="8" id="KW-0067">ATP-binding</keyword>
<proteinExistence type="predicted"/>
<evidence type="ECO:0000313" key="17">
    <source>
        <dbReference type="Proteomes" id="UP000247078"/>
    </source>
</evidence>
<dbReference type="GO" id="GO:0005524">
    <property type="term" value="F:ATP binding"/>
    <property type="evidence" value="ECO:0007669"/>
    <property type="project" value="UniProtKB-KW"/>
</dbReference>
<dbReference type="Gene3D" id="3.90.70.10">
    <property type="entry name" value="Cysteine proteinases"/>
    <property type="match status" value="1"/>
</dbReference>
<dbReference type="EMBL" id="QLLI01000007">
    <property type="protein sequence ID" value="RAI94655.1"/>
    <property type="molecule type" value="Genomic_DNA"/>
</dbReference>
<evidence type="ECO:0000259" key="12">
    <source>
        <dbReference type="PROSITE" id="PS50893"/>
    </source>
</evidence>
<dbReference type="PROSITE" id="PS50893">
    <property type="entry name" value="ABC_TRANSPORTER_2"/>
    <property type="match status" value="1"/>
</dbReference>
<evidence type="ECO:0000256" key="11">
    <source>
        <dbReference type="SAM" id="Phobius"/>
    </source>
</evidence>
<comment type="caution">
    <text evidence="15">The sequence shown here is derived from an EMBL/GenBank/DDBJ whole genome shotgun (WGS) entry which is preliminary data.</text>
</comment>
<dbReference type="GO" id="GO:0015421">
    <property type="term" value="F:ABC-type oligopeptide transporter activity"/>
    <property type="evidence" value="ECO:0007669"/>
    <property type="project" value="TreeGrafter"/>
</dbReference>
<keyword evidence="9 11" id="KW-1133">Transmembrane helix</keyword>
<gene>
    <name evidence="16" type="ORF">DET54_107192</name>
    <name evidence="15" type="ORF">DET56_104251</name>
</gene>
<evidence type="ECO:0000256" key="10">
    <source>
        <dbReference type="ARBA" id="ARBA00023136"/>
    </source>
</evidence>
<dbReference type="CDD" id="cd18555">
    <property type="entry name" value="ABC_6TM_T1SS_like"/>
    <property type="match status" value="1"/>
</dbReference>
<evidence type="ECO:0000313" key="16">
    <source>
        <dbReference type="EMBL" id="RAI94655.1"/>
    </source>
</evidence>
<evidence type="ECO:0000313" key="18">
    <source>
        <dbReference type="Proteomes" id="UP000248827"/>
    </source>
</evidence>
<feature type="transmembrane region" description="Helical" evidence="11">
    <location>
        <begin position="299"/>
        <end position="319"/>
    </location>
</feature>
<dbReference type="SUPFAM" id="SSF90123">
    <property type="entry name" value="ABC transporter transmembrane region"/>
    <property type="match status" value="1"/>
</dbReference>
<dbReference type="PROSITE" id="PS00211">
    <property type="entry name" value="ABC_TRANSPORTER_1"/>
    <property type="match status" value="1"/>
</dbReference>
<reference evidence="15 17" key="1">
    <citation type="submission" date="2018-05" db="EMBL/GenBank/DDBJ databases">
        <title>Freshwater and sediment microbial communities from various areas in North America, analyzing microbe dynamics in response to fracking.</title>
        <authorList>
            <person name="Lamendella R."/>
        </authorList>
    </citation>
    <scope>NUCLEOTIDE SEQUENCE [LARGE SCALE GENOMIC DNA]</scope>
    <source>
        <strain evidence="15 17">DB-3</strain>
        <strain evidence="16 18">NG-13</strain>
    </source>
</reference>
<dbReference type="CDD" id="cd02425">
    <property type="entry name" value="Peptidase_C39F"/>
    <property type="match status" value="1"/>
</dbReference>
<keyword evidence="7" id="KW-0788">Thiol protease</keyword>
<dbReference type="Gene3D" id="1.20.1560.10">
    <property type="entry name" value="ABC transporter type 1, transmembrane domain"/>
    <property type="match status" value="1"/>
</dbReference>
<feature type="transmembrane region" description="Helical" evidence="11">
    <location>
        <begin position="274"/>
        <end position="293"/>
    </location>
</feature>
<dbReference type="InterPro" id="IPR003439">
    <property type="entry name" value="ABC_transporter-like_ATP-bd"/>
</dbReference>
<evidence type="ECO:0000256" key="5">
    <source>
        <dbReference type="ARBA" id="ARBA00022741"/>
    </source>
</evidence>
<dbReference type="PANTHER" id="PTHR43394:SF1">
    <property type="entry name" value="ATP-BINDING CASSETTE SUB-FAMILY B MEMBER 10, MITOCHONDRIAL"/>
    <property type="match status" value="1"/>
</dbReference>
<dbReference type="InterPro" id="IPR003593">
    <property type="entry name" value="AAA+_ATPase"/>
</dbReference>
<dbReference type="AlphaFoldDB" id="A0A855XWV5"/>
<dbReference type="OrthoDB" id="9762778at2"/>
<keyword evidence="18" id="KW-1185">Reference proteome</keyword>
<dbReference type="InterPro" id="IPR027417">
    <property type="entry name" value="P-loop_NTPase"/>
</dbReference>
<dbReference type="GO" id="GO:0016887">
    <property type="term" value="F:ATP hydrolysis activity"/>
    <property type="evidence" value="ECO:0007669"/>
    <property type="project" value="InterPro"/>
</dbReference>
<evidence type="ECO:0000256" key="6">
    <source>
        <dbReference type="ARBA" id="ARBA00022801"/>
    </source>
</evidence>
<dbReference type="EMBL" id="QGTZ01000004">
    <property type="protein sequence ID" value="PWW42194.1"/>
    <property type="molecule type" value="Genomic_DNA"/>
</dbReference>
<evidence type="ECO:0000256" key="8">
    <source>
        <dbReference type="ARBA" id="ARBA00022840"/>
    </source>
</evidence>
<protein>
    <submittedName>
        <fullName evidence="15">ABC-type bacteriocin/lantibiotic exporter with double-glycine peptidase domain</fullName>
    </submittedName>
</protein>
<dbReference type="FunFam" id="3.40.50.300:FF:000299">
    <property type="entry name" value="ABC transporter ATP-binding protein/permease"/>
    <property type="match status" value="1"/>
</dbReference>
<comment type="subcellular location">
    <subcellularLocation>
        <location evidence="1">Cell membrane</location>
        <topology evidence="1">Multi-pass membrane protein</topology>
    </subcellularLocation>
</comment>
<dbReference type="GO" id="GO:0006508">
    <property type="term" value="P:proteolysis"/>
    <property type="evidence" value="ECO:0007669"/>
    <property type="project" value="InterPro"/>
</dbReference>
<evidence type="ECO:0000259" key="14">
    <source>
        <dbReference type="PROSITE" id="PS50990"/>
    </source>
</evidence>
<organism evidence="15 17">
    <name type="scientific">Paenibacillus pabuli</name>
    <dbReference type="NCBI Taxonomy" id="1472"/>
    <lineage>
        <taxon>Bacteria</taxon>
        <taxon>Bacillati</taxon>
        <taxon>Bacillota</taxon>
        <taxon>Bacilli</taxon>
        <taxon>Bacillales</taxon>
        <taxon>Paenibacillaceae</taxon>
        <taxon>Paenibacillus</taxon>
    </lineage>
</organism>
<dbReference type="Pfam" id="PF00664">
    <property type="entry name" value="ABC_membrane"/>
    <property type="match status" value="1"/>
</dbReference>
<dbReference type="PROSITE" id="PS50990">
    <property type="entry name" value="PEPTIDASE_C39"/>
    <property type="match status" value="1"/>
</dbReference>
<feature type="transmembrane region" description="Helical" evidence="11">
    <location>
        <begin position="158"/>
        <end position="176"/>
    </location>
</feature>
<dbReference type="PROSITE" id="PS50929">
    <property type="entry name" value="ABC_TM1F"/>
    <property type="match status" value="1"/>
</dbReference>
<feature type="domain" description="Peptidase C39" evidence="14">
    <location>
        <begin position="11"/>
        <end position="130"/>
    </location>
</feature>
<dbReference type="GO" id="GO:0008234">
    <property type="term" value="F:cysteine-type peptidase activity"/>
    <property type="evidence" value="ECO:0007669"/>
    <property type="project" value="UniProtKB-KW"/>
</dbReference>
<feature type="transmembrane region" description="Helical" evidence="11">
    <location>
        <begin position="377"/>
        <end position="400"/>
    </location>
</feature>
<evidence type="ECO:0000259" key="13">
    <source>
        <dbReference type="PROSITE" id="PS50929"/>
    </source>
</evidence>
<feature type="transmembrane region" description="Helical" evidence="11">
    <location>
        <begin position="420"/>
        <end position="440"/>
    </location>
</feature>
<keyword evidence="5" id="KW-0547">Nucleotide-binding</keyword>
<dbReference type="InterPro" id="IPR036640">
    <property type="entry name" value="ABC1_TM_sf"/>
</dbReference>
<evidence type="ECO:0000256" key="9">
    <source>
        <dbReference type="ARBA" id="ARBA00022989"/>
    </source>
</evidence>
<dbReference type="InterPro" id="IPR033839">
    <property type="entry name" value="Lacticin_481_peptidase"/>
</dbReference>
<dbReference type="PROSITE" id="PS51257">
    <property type="entry name" value="PROKAR_LIPOPROTEIN"/>
    <property type="match status" value="1"/>
</dbReference>
<feature type="transmembrane region" description="Helical" evidence="11">
    <location>
        <begin position="196"/>
        <end position="216"/>
    </location>
</feature>
<keyword evidence="2" id="KW-0813">Transport</keyword>
<accession>A0A855XWV5</accession>
<evidence type="ECO:0000256" key="1">
    <source>
        <dbReference type="ARBA" id="ARBA00004651"/>
    </source>
</evidence>
<keyword evidence="3" id="KW-1003">Cell membrane</keyword>
<evidence type="ECO:0000256" key="7">
    <source>
        <dbReference type="ARBA" id="ARBA00022807"/>
    </source>
</evidence>
<sequence>MPRLRVPFIEQMEDSECGIACVAMIMASYGCCVSLHEIRERFGVVRGGSSLLQLITISSGYSMKSKAYRADVDELRKLPLPAIAHWENKHFVVIEKVGKHKVTIVDPSFGRRTLSLVEMREKYSGHILCLAPDNGFEQRKGRNNWGFFIKLAFKQPKWLIGILCVSLILQSFGLIAPKLTAYITDSLLMDMARDQISLIGFALLSLFVFYEAFCMLRGWSVARLQSVMDLSMMQTFIGRLLRLPYSFFESRTGGELMFRTNANVYIRQILSNRMVTVVIDFILLISYAVLMLVESSSLALLVISVGIGIFLVLVLTTLVTRKFSSREITEQSRTQSFLAECIYGITDIKLAGAEDRIFNSWRGLFTGQLAVTQKRNVWVSLLESFSTGIQFVLPLLLLWAGSHAVWSGQMTLGSLLGFNALAMAFMIPIVSLGSAYTQLLSVSSYLQRIYDVIEAKPEQEENGQVVEHLSGRIELEGVAYRYTPFSAEAVQQLNFQIEPGQKVAIVGPSGSGKTTLAKLLLGFYMPTKGEVRYDGRSIKNMDLQSLRKHVGSILQDTRLFQRTVEENIRMLNDSITLEQVVQAAIKANIHEEILKLPLGYSTMVSESGANLSGGQRQRLLLARAIVTEPHILLLDEATSALDNLSQARIEEALSQMNCTRIVIAHRLSTVIDADRIIVMDRGCIVESGSHMQLINQKGLYYQLYMNEGEKEHELAV</sequence>
<dbReference type="Pfam" id="PF00005">
    <property type="entry name" value="ABC_tran"/>
    <property type="match status" value="1"/>
</dbReference>
<dbReference type="PANTHER" id="PTHR43394">
    <property type="entry name" value="ATP-DEPENDENT PERMEASE MDL1, MITOCHONDRIAL"/>
    <property type="match status" value="1"/>
</dbReference>
<dbReference type="Proteomes" id="UP000247078">
    <property type="component" value="Unassembled WGS sequence"/>
</dbReference>
<name>A0A855XWV5_9BACL</name>
<evidence type="ECO:0000313" key="15">
    <source>
        <dbReference type="EMBL" id="PWW42194.1"/>
    </source>
</evidence>
<dbReference type="InterPro" id="IPR005074">
    <property type="entry name" value="Peptidase_C39"/>
</dbReference>
<dbReference type="SMART" id="SM00382">
    <property type="entry name" value="AAA"/>
    <property type="match status" value="1"/>
</dbReference>
<keyword evidence="4 11" id="KW-0812">Transmembrane</keyword>
<dbReference type="Gene3D" id="3.40.50.300">
    <property type="entry name" value="P-loop containing nucleotide triphosphate hydrolases"/>
    <property type="match status" value="1"/>
</dbReference>
<feature type="domain" description="ABC transmembrane type-1" evidence="13">
    <location>
        <begin position="160"/>
        <end position="441"/>
    </location>
</feature>
<dbReference type="InterPro" id="IPR011527">
    <property type="entry name" value="ABC1_TM_dom"/>
</dbReference>
<feature type="domain" description="ABC transporter" evidence="12">
    <location>
        <begin position="473"/>
        <end position="706"/>
    </location>
</feature>
<dbReference type="InterPro" id="IPR039421">
    <property type="entry name" value="Type_1_exporter"/>
</dbReference>
<dbReference type="SUPFAM" id="SSF52540">
    <property type="entry name" value="P-loop containing nucleoside triphosphate hydrolases"/>
    <property type="match status" value="1"/>
</dbReference>
<dbReference type="Proteomes" id="UP000248827">
    <property type="component" value="Unassembled WGS sequence"/>
</dbReference>